<protein>
    <recommendedName>
        <fullName evidence="7">Protein kinase domain-containing protein</fullName>
    </recommendedName>
</protein>
<dbReference type="PANTHER" id="PTHR48011:SF56">
    <property type="entry name" value="PROTEIN KINASE DOMAIN-CONTAINING PROTEIN"/>
    <property type="match status" value="1"/>
</dbReference>
<evidence type="ECO:0000313" key="9">
    <source>
        <dbReference type="Proteomes" id="UP000091857"/>
    </source>
</evidence>
<dbReference type="PANTHER" id="PTHR48011">
    <property type="entry name" value="CCR4-NOT TRANSCRIPTIONAL COMPLEX SUBUNIT CAF120-RELATED"/>
    <property type="match status" value="1"/>
</dbReference>
<evidence type="ECO:0000259" key="7">
    <source>
        <dbReference type="PROSITE" id="PS50011"/>
    </source>
</evidence>
<dbReference type="AlphaFoldDB" id="A0A2C9WP46"/>
<reference evidence="9" key="1">
    <citation type="journal article" date="2016" name="Nat. Biotechnol.">
        <title>Sequencing wild and cultivated cassava and related species reveals extensive interspecific hybridization and genetic diversity.</title>
        <authorList>
            <person name="Bredeson J.V."/>
            <person name="Lyons J.B."/>
            <person name="Prochnik S.E."/>
            <person name="Wu G.A."/>
            <person name="Ha C.M."/>
            <person name="Edsinger-Gonzales E."/>
            <person name="Grimwood J."/>
            <person name="Schmutz J."/>
            <person name="Rabbi I.Y."/>
            <person name="Egesi C."/>
            <person name="Nauluvula P."/>
            <person name="Lebot V."/>
            <person name="Ndunguru J."/>
            <person name="Mkamilo G."/>
            <person name="Bart R.S."/>
            <person name="Setter T.L."/>
            <person name="Gleadow R.M."/>
            <person name="Kulakow P."/>
            <person name="Ferguson M.E."/>
            <person name="Rounsley S."/>
            <person name="Rokhsar D.S."/>
        </authorList>
    </citation>
    <scope>NUCLEOTIDE SEQUENCE [LARGE SCALE GENOMIC DNA]</scope>
    <source>
        <strain evidence="9">cv. AM560-2</strain>
    </source>
</reference>
<dbReference type="InterPro" id="IPR008271">
    <property type="entry name" value="Ser/Thr_kinase_AS"/>
</dbReference>
<keyword evidence="9" id="KW-1185">Reference proteome</keyword>
<keyword evidence="4 5" id="KW-0067">ATP-binding</keyword>
<feature type="binding site" evidence="5">
    <location>
        <position position="60"/>
    </location>
    <ligand>
        <name>ATP</name>
        <dbReference type="ChEBI" id="CHEBI:30616"/>
    </ligand>
</feature>
<evidence type="ECO:0000256" key="4">
    <source>
        <dbReference type="ARBA" id="ARBA00022840"/>
    </source>
</evidence>
<evidence type="ECO:0000313" key="8">
    <source>
        <dbReference type="EMBL" id="OAY61171.1"/>
    </source>
</evidence>
<evidence type="ECO:0000256" key="5">
    <source>
        <dbReference type="PROSITE-ProRule" id="PRU10141"/>
    </source>
</evidence>
<dbReference type="GO" id="GO:0004672">
    <property type="term" value="F:protein kinase activity"/>
    <property type="evidence" value="ECO:0000318"/>
    <property type="project" value="GO_Central"/>
</dbReference>
<organism evidence="8 9">
    <name type="scientific">Manihot esculenta</name>
    <name type="common">Cassava</name>
    <name type="synonym">Jatropha manihot</name>
    <dbReference type="NCBI Taxonomy" id="3983"/>
    <lineage>
        <taxon>Eukaryota</taxon>
        <taxon>Viridiplantae</taxon>
        <taxon>Streptophyta</taxon>
        <taxon>Embryophyta</taxon>
        <taxon>Tracheophyta</taxon>
        <taxon>Spermatophyta</taxon>
        <taxon>Magnoliopsida</taxon>
        <taxon>eudicotyledons</taxon>
        <taxon>Gunneridae</taxon>
        <taxon>Pentapetalae</taxon>
        <taxon>rosids</taxon>
        <taxon>fabids</taxon>
        <taxon>Malpighiales</taxon>
        <taxon>Euphorbiaceae</taxon>
        <taxon>Crotonoideae</taxon>
        <taxon>Manihoteae</taxon>
        <taxon>Manihot</taxon>
    </lineage>
</organism>
<dbReference type="OrthoDB" id="809706at2759"/>
<dbReference type="GO" id="GO:0004674">
    <property type="term" value="F:protein serine/threonine kinase activity"/>
    <property type="evidence" value="ECO:0007669"/>
    <property type="project" value="UniProtKB-KW"/>
</dbReference>
<dbReference type="SMART" id="SM00220">
    <property type="entry name" value="S_TKc"/>
    <property type="match status" value="1"/>
</dbReference>
<keyword evidence="3" id="KW-0418">Kinase</keyword>
<dbReference type="InterPro" id="IPR052751">
    <property type="entry name" value="Plant_MAPKKK"/>
</dbReference>
<dbReference type="InterPro" id="IPR000719">
    <property type="entry name" value="Prot_kinase_dom"/>
</dbReference>
<dbReference type="Gene3D" id="1.10.510.10">
    <property type="entry name" value="Transferase(Phosphotransferase) domain 1"/>
    <property type="match status" value="1"/>
</dbReference>
<dbReference type="Pfam" id="PF00069">
    <property type="entry name" value="Pkinase"/>
    <property type="match status" value="1"/>
</dbReference>
<proteinExistence type="inferred from homology"/>
<keyword evidence="6" id="KW-0723">Serine/threonine-protein kinase</keyword>
<dbReference type="EMBL" id="CM004387">
    <property type="protein sequence ID" value="OAY61171.1"/>
    <property type="molecule type" value="Genomic_DNA"/>
</dbReference>
<dbReference type="PROSITE" id="PS50011">
    <property type="entry name" value="PROTEIN_KINASE_DOM"/>
    <property type="match status" value="1"/>
</dbReference>
<dbReference type="GO" id="GO:0007165">
    <property type="term" value="P:signal transduction"/>
    <property type="evidence" value="ECO:0000318"/>
    <property type="project" value="GO_Central"/>
</dbReference>
<feature type="domain" description="Protein kinase" evidence="7">
    <location>
        <begin position="24"/>
        <end position="296"/>
    </location>
</feature>
<name>A0A2C9WP46_MANES</name>
<accession>A0A2C9WP46</accession>
<dbReference type="STRING" id="3983.A0A2C9WP46"/>
<dbReference type="Gene3D" id="3.30.200.20">
    <property type="entry name" value="Phosphorylase Kinase, domain 1"/>
    <property type="match status" value="1"/>
</dbReference>
<evidence type="ECO:0000256" key="3">
    <source>
        <dbReference type="ARBA" id="ARBA00022777"/>
    </source>
</evidence>
<evidence type="ECO:0000256" key="6">
    <source>
        <dbReference type="RuleBase" id="RU000304"/>
    </source>
</evidence>
<dbReference type="InterPro" id="IPR011009">
    <property type="entry name" value="Kinase-like_dom_sf"/>
</dbReference>
<gene>
    <name evidence="8" type="ORF">MANES_01G168800v8</name>
</gene>
<dbReference type="InterPro" id="IPR017441">
    <property type="entry name" value="Protein_kinase_ATP_BS"/>
</dbReference>
<keyword evidence="1" id="KW-0808">Transferase</keyword>
<comment type="caution">
    <text evidence="8">The sequence shown here is derived from an EMBL/GenBank/DDBJ whole genome shotgun (WGS) entry which is preliminary data.</text>
</comment>
<evidence type="ECO:0000256" key="1">
    <source>
        <dbReference type="ARBA" id="ARBA00022679"/>
    </source>
</evidence>
<sequence length="363" mass="40632">MKRKNMADRVEEGDESLYNHGVSWWRGRLIGKGGFGSVYLANLKKPKSRNRMYPPVMAVKSAEVSVSSSLQKEKEVFNHLYGCPYILECYGEEITTNKDGEMIYNLLLEYASGGTLADLIKKSGGHGLPESDVKKYTRSVLQGIAYIHSHGYVHCDLKPGNVLLVSAKSAEFVPKIGDFGLAKKIEKSKRRKLFSYLGGTTSYMAPETVVDHIQEPPSDIWALGCIVFEMFTGKSVWDVKPNMTTEQLLKKIGDRYESPKIPSEISKDAIDFLKGCLVKKPAFRFTAEMLLDHPFVSGLDNKLEKEWMDSVVTFSDVEDESCDSSYYEDWRCISEEGSSSSSVDENGVLQSAVSFNSQNQQSK</sequence>
<comment type="similarity">
    <text evidence="6">Belongs to the protein kinase superfamily.</text>
</comment>
<dbReference type="SUPFAM" id="SSF56112">
    <property type="entry name" value="Protein kinase-like (PK-like)"/>
    <property type="match status" value="1"/>
</dbReference>
<dbReference type="Gramene" id="Manes.01G168800.1.v8.1">
    <property type="protein sequence ID" value="Manes.01G168800.1.v8.1.CDS.1"/>
    <property type="gene ID" value="Manes.01G168800.v8.1"/>
</dbReference>
<dbReference type="CDD" id="cd06606">
    <property type="entry name" value="STKc_MAPKKK"/>
    <property type="match status" value="1"/>
</dbReference>
<dbReference type="Proteomes" id="UP000091857">
    <property type="component" value="Chromosome 1"/>
</dbReference>
<keyword evidence="2 5" id="KW-0547">Nucleotide-binding</keyword>
<dbReference type="GO" id="GO:0005524">
    <property type="term" value="F:ATP binding"/>
    <property type="evidence" value="ECO:0007669"/>
    <property type="project" value="UniProtKB-UniRule"/>
</dbReference>
<evidence type="ECO:0000256" key="2">
    <source>
        <dbReference type="ARBA" id="ARBA00022741"/>
    </source>
</evidence>
<dbReference type="PROSITE" id="PS00108">
    <property type="entry name" value="PROTEIN_KINASE_ST"/>
    <property type="match status" value="1"/>
</dbReference>
<dbReference type="PROSITE" id="PS00107">
    <property type="entry name" value="PROTEIN_KINASE_ATP"/>
    <property type="match status" value="1"/>
</dbReference>